<reference evidence="6" key="1">
    <citation type="submission" date="2022-11" db="EMBL/GenBank/DDBJ databases">
        <authorList>
            <person name="Scott C."/>
            <person name="Bruce N."/>
        </authorList>
    </citation>
    <scope>NUCLEOTIDE SEQUENCE</scope>
</reference>
<evidence type="ECO:0000256" key="1">
    <source>
        <dbReference type="ARBA" id="ARBA00004141"/>
    </source>
</evidence>
<dbReference type="AlphaFoldDB" id="A0A9P1GXE1"/>
<dbReference type="PANTHER" id="PTHR43461">
    <property type="entry name" value="TRANSMEMBRANE PROTEIN 256"/>
    <property type="match status" value="1"/>
</dbReference>
<organism evidence="6 7">
    <name type="scientific">Parascedosporium putredinis</name>
    <dbReference type="NCBI Taxonomy" id="1442378"/>
    <lineage>
        <taxon>Eukaryota</taxon>
        <taxon>Fungi</taxon>
        <taxon>Dikarya</taxon>
        <taxon>Ascomycota</taxon>
        <taxon>Pezizomycotina</taxon>
        <taxon>Sordariomycetes</taxon>
        <taxon>Hypocreomycetidae</taxon>
        <taxon>Microascales</taxon>
        <taxon>Microascaceae</taxon>
        <taxon>Parascedosporium</taxon>
    </lineage>
</organism>
<keyword evidence="2 5" id="KW-0812">Transmembrane</keyword>
<accession>A0A9P1GXE1</accession>
<dbReference type="GO" id="GO:0016020">
    <property type="term" value="C:membrane"/>
    <property type="evidence" value="ECO:0007669"/>
    <property type="project" value="UniProtKB-SubCell"/>
</dbReference>
<evidence type="ECO:0000313" key="7">
    <source>
        <dbReference type="Proteomes" id="UP000838763"/>
    </source>
</evidence>
<dbReference type="PANTHER" id="PTHR43461:SF1">
    <property type="entry name" value="TRANSMEMBRANE PROTEIN 256"/>
    <property type="match status" value="1"/>
</dbReference>
<keyword evidence="3 5" id="KW-1133">Transmembrane helix</keyword>
<evidence type="ECO:0000313" key="6">
    <source>
        <dbReference type="EMBL" id="CAI4212031.1"/>
    </source>
</evidence>
<evidence type="ECO:0000256" key="5">
    <source>
        <dbReference type="SAM" id="Phobius"/>
    </source>
</evidence>
<evidence type="ECO:0000256" key="3">
    <source>
        <dbReference type="ARBA" id="ARBA00022989"/>
    </source>
</evidence>
<feature type="transmembrane region" description="Helical" evidence="5">
    <location>
        <begin position="53"/>
        <end position="76"/>
    </location>
</feature>
<evidence type="ECO:0000256" key="4">
    <source>
        <dbReference type="ARBA" id="ARBA00023136"/>
    </source>
</evidence>
<keyword evidence="7" id="KW-1185">Reference proteome</keyword>
<evidence type="ECO:0000256" key="2">
    <source>
        <dbReference type="ARBA" id="ARBA00022692"/>
    </source>
</evidence>
<gene>
    <name evidence="6" type="ORF">PPNO1_LOCUS1800</name>
</gene>
<dbReference type="EMBL" id="CALLCH030000003">
    <property type="protein sequence ID" value="CAI4212031.1"/>
    <property type="molecule type" value="Genomic_DNA"/>
</dbReference>
<dbReference type="InterPro" id="IPR006696">
    <property type="entry name" value="DUF423"/>
</dbReference>
<proteinExistence type="predicted"/>
<name>A0A9P1GXE1_9PEZI</name>
<evidence type="ECO:0008006" key="8">
    <source>
        <dbReference type="Google" id="ProtNLM"/>
    </source>
</evidence>
<dbReference type="OrthoDB" id="269173at2759"/>
<comment type="caution">
    <text evidence="6">The sequence shown here is derived from an EMBL/GenBank/DDBJ whole genome shotgun (WGS) entry which is preliminary data.</text>
</comment>
<comment type="subcellular location">
    <subcellularLocation>
        <location evidence="1">Membrane</location>
        <topology evidence="1">Multi-pass membrane protein</topology>
    </subcellularLocation>
</comment>
<protein>
    <recommendedName>
        <fullName evidence="8">DUF423-domain-containing protein</fullName>
    </recommendedName>
</protein>
<sequence length="150" mass="15482">MNGIDGDRTAPLIDNYSQTPKLGELTSSAASRYPLAPSADADPETQDAMTTPIFWRIGAALGATGVALGAFGAHGLKSHISDPKRLSNWSTAAQYQLLHSGVLLLASGNPVASSLLTAGIVMFSGSLYALTLDPETFRPLGPVTPSVVSA</sequence>
<dbReference type="Proteomes" id="UP000838763">
    <property type="component" value="Unassembled WGS sequence"/>
</dbReference>
<dbReference type="Pfam" id="PF04241">
    <property type="entry name" value="DUF423"/>
    <property type="match status" value="1"/>
</dbReference>
<keyword evidence="4 5" id="KW-0472">Membrane</keyword>
<feature type="transmembrane region" description="Helical" evidence="5">
    <location>
        <begin position="97"/>
        <end position="130"/>
    </location>
</feature>